<dbReference type="EMBL" id="BMXT01000001">
    <property type="protein sequence ID" value="GGY16411.1"/>
    <property type="molecule type" value="Genomic_DNA"/>
</dbReference>
<feature type="domain" description="Anti-sigma K factor RskA C-terminal" evidence="2">
    <location>
        <begin position="104"/>
        <end position="231"/>
    </location>
</feature>
<feature type="transmembrane region" description="Helical" evidence="1">
    <location>
        <begin position="95"/>
        <end position="116"/>
    </location>
</feature>
<reference evidence="4" key="1">
    <citation type="journal article" date="2019" name="Int. J. Syst. Evol. Microbiol.">
        <title>The Global Catalogue of Microorganisms (GCM) 10K type strain sequencing project: providing services to taxonomists for standard genome sequencing and annotation.</title>
        <authorList>
            <consortium name="The Broad Institute Genomics Platform"/>
            <consortium name="The Broad Institute Genome Sequencing Center for Infectious Disease"/>
            <person name="Wu L."/>
            <person name="Ma J."/>
        </authorList>
    </citation>
    <scope>NUCLEOTIDE SEQUENCE [LARGE SCALE GENOMIC DNA]</scope>
    <source>
        <strain evidence="4">KCTC 22232</strain>
    </source>
</reference>
<name>A0ABQ2ZKZ9_9GAMM</name>
<dbReference type="Proteomes" id="UP000621898">
    <property type="component" value="Unassembled WGS sequence"/>
</dbReference>
<keyword evidence="1" id="KW-0812">Transmembrane</keyword>
<gene>
    <name evidence="3" type="ORF">GCM10008098_04600</name>
</gene>
<dbReference type="RefSeq" id="WP_189439563.1">
    <property type="nucleotide sequence ID" value="NZ_BMXT01000001.1"/>
</dbReference>
<organism evidence="3 4">
    <name type="scientific">Rhodanobacter panaciterrae</name>
    <dbReference type="NCBI Taxonomy" id="490572"/>
    <lineage>
        <taxon>Bacteria</taxon>
        <taxon>Pseudomonadati</taxon>
        <taxon>Pseudomonadota</taxon>
        <taxon>Gammaproteobacteria</taxon>
        <taxon>Lysobacterales</taxon>
        <taxon>Rhodanobacteraceae</taxon>
        <taxon>Rhodanobacter</taxon>
    </lineage>
</organism>
<evidence type="ECO:0000256" key="1">
    <source>
        <dbReference type="SAM" id="Phobius"/>
    </source>
</evidence>
<comment type="caution">
    <text evidence="3">The sequence shown here is derived from an EMBL/GenBank/DDBJ whole genome shotgun (WGS) entry which is preliminary data.</text>
</comment>
<dbReference type="InterPro" id="IPR051474">
    <property type="entry name" value="Anti-sigma-K/W_factor"/>
</dbReference>
<keyword evidence="4" id="KW-1185">Reference proteome</keyword>
<dbReference type="PANTHER" id="PTHR37461">
    <property type="entry name" value="ANTI-SIGMA-K FACTOR RSKA"/>
    <property type="match status" value="1"/>
</dbReference>
<evidence type="ECO:0000313" key="3">
    <source>
        <dbReference type="EMBL" id="GGY16411.1"/>
    </source>
</evidence>
<dbReference type="PANTHER" id="PTHR37461:SF1">
    <property type="entry name" value="ANTI-SIGMA-K FACTOR RSKA"/>
    <property type="match status" value="1"/>
</dbReference>
<proteinExistence type="predicted"/>
<dbReference type="Pfam" id="PF10099">
    <property type="entry name" value="RskA_C"/>
    <property type="match status" value="1"/>
</dbReference>
<keyword evidence="1" id="KW-0472">Membrane</keyword>
<sequence length="260" mass="27219">MNTPIEDGNNNLRYAEYVLGVLDADTRAEVAHEVLVSGEAATAVALWQRRLMPLTDTIGEVTPAPYVWARIHDALQLDAPARVAPRKGLWDNLQLWHWLGIGASAVAVALLVVVSLPRPTTTPTVVNAGYMASTIQQDNGSTGWTATMDLQHARMVVVPATPVAFEQGRAPELWLIPAGGKPISVGMIARDKPTTLALDPALLAQLGPTAALAVSVEPIGGSPTGQPTGAVIAKGAIGAAPDAGGKVAMIGDRQTDRNRV</sequence>
<dbReference type="InterPro" id="IPR018764">
    <property type="entry name" value="RskA_C"/>
</dbReference>
<evidence type="ECO:0000259" key="2">
    <source>
        <dbReference type="Pfam" id="PF10099"/>
    </source>
</evidence>
<accession>A0ABQ2ZKZ9</accession>
<evidence type="ECO:0000313" key="4">
    <source>
        <dbReference type="Proteomes" id="UP000621898"/>
    </source>
</evidence>
<keyword evidence="1" id="KW-1133">Transmembrane helix</keyword>
<protein>
    <recommendedName>
        <fullName evidence="2">Anti-sigma K factor RskA C-terminal domain-containing protein</fullName>
    </recommendedName>
</protein>